<name>A0A939G7Q8_9BACT</name>
<protein>
    <submittedName>
        <fullName evidence="1">Uncharacterized protein</fullName>
    </submittedName>
</protein>
<dbReference type="Proteomes" id="UP000664795">
    <property type="component" value="Unassembled WGS sequence"/>
</dbReference>
<gene>
    <name evidence="1" type="ORF">J2I48_13000</name>
</gene>
<accession>A0A939G7Q8</accession>
<comment type="caution">
    <text evidence="1">The sequence shown here is derived from an EMBL/GenBank/DDBJ whole genome shotgun (WGS) entry which is preliminary data.</text>
</comment>
<evidence type="ECO:0000313" key="1">
    <source>
        <dbReference type="EMBL" id="MBO0931920.1"/>
    </source>
</evidence>
<organism evidence="1 2">
    <name type="scientific">Fibrella aquatilis</name>
    <dbReference type="NCBI Taxonomy" id="2817059"/>
    <lineage>
        <taxon>Bacteria</taxon>
        <taxon>Pseudomonadati</taxon>
        <taxon>Bacteroidota</taxon>
        <taxon>Cytophagia</taxon>
        <taxon>Cytophagales</taxon>
        <taxon>Spirosomataceae</taxon>
        <taxon>Fibrella</taxon>
    </lineage>
</organism>
<reference evidence="1 2" key="1">
    <citation type="submission" date="2021-03" db="EMBL/GenBank/DDBJ databases">
        <title>Fibrella sp. HMF5036 genome sequencing and assembly.</title>
        <authorList>
            <person name="Kang H."/>
            <person name="Kim H."/>
            <person name="Bae S."/>
            <person name="Joh K."/>
        </authorList>
    </citation>
    <scope>NUCLEOTIDE SEQUENCE [LARGE SCALE GENOMIC DNA]</scope>
    <source>
        <strain evidence="1 2">HMF5036</strain>
    </source>
</reference>
<proteinExistence type="predicted"/>
<keyword evidence="2" id="KW-1185">Reference proteome</keyword>
<sequence>MRISFFLLRVAVIHLLTGLVMAFGQGSTSVLARYDQQLASYRASLNQLRRVHSVSRPMPDRPFFLFGMGDRRKFVYRNGLLTDALTGDTLRRWAVRRAVIVPSEYTVAIETNQQQLVLITETEQGVFLREGNQSTALSNSPFPLRLPHFNQHRYGPVLRVLHHEILINVNQGLPVPNFFVYKKPWLRDAALMGMVMQQTGNLRLIKDWIMALRDPFDRNNHGVAEADNPGEVLFLISLVSNKNHPLVGPTLDSARQFVKQTATGPCIEGKTDYALHPVFQTKWMKYGLNALGLPDPYQIPAVYDAYSSLFWWGYKNQHVAGKRFDAANRRDYPYLAWAEDHFYSRPGAPEVNGIMTDQDYPLSWEANASDAYYPGLQLLDSDLIRQKLSPPHTWHAAEMFLLLAEQK</sequence>
<dbReference type="AlphaFoldDB" id="A0A939G7Q8"/>
<dbReference type="EMBL" id="JAFMYU010000009">
    <property type="protein sequence ID" value="MBO0931920.1"/>
    <property type="molecule type" value="Genomic_DNA"/>
</dbReference>
<dbReference type="RefSeq" id="WP_207335888.1">
    <property type="nucleotide sequence ID" value="NZ_JAFMYU010000009.1"/>
</dbReference>
<evidence type="ECO:0000313" key="2">
    <source>
        <dbReference type="Proteomes" id="UP000664795"/>
    </source>
</evidence>